<sequence length="645" mass="71785">MRSPMCRRHAWMAKENTAGDIGARSSRKSSTSALTPGEPAFWMSWRYSSGARPANLGLNASVPVIGACGDARVTVSPNSLTNADSSRLAWTAWMPKTSRTRALSSSPSQRNKISISPRRCSAGVSGVRMNVILHDNLSCKIIPQNCTEALSEGTTLNPSSLSPAPGGGAANPPAFFDAERQRFFRPLNSSRRELVAACLRALYDRLHGPAADYAHHLTRDVLRELLLPVVRQYQTTLADDGSDDEFTAADASDPQVLVAMVIRALVADGWLEQFADRTGLVAAFRFSRPGKLFSEALWALDRPSRSRQRNMRGCRNALEAALSERGDAHDLVDAYEYAEKVIEDLADGIDYFQELVRHLMQAASAHTQWNEFVDFLDRFQRDYSKQLTADNATLNRQAIRQKLEKLRAVPETKFNRMDAQLRDIAHWMAKEHTGSSLYDWLLGRIEDIVDAACESKQPGFLKAMETYLKRVNGLALQSMMLRSGQTRHAYLAAVQKVAESPKWEQDRLLKLVGQFLAPAEVRVLDPASFKLKTATQRRKAVTVSIRPRPTREERLAAAMARAEAEVFSIPNEDVAQGLRADLRLFQHPIRVSAMPTASARDVIRAMQAVEAARSAVGGDFIVKKLPTRLENEFYGANDYEIDLKK</sequence>
<evidence type="ECO:0000313" key="1">
    <source>
        <dbReference type="EMBL" id="KKL43184.1"/>
    </source>
</evidence>
<proteinExistence type="predicted"/>
<protein>
    <submittedName>
        <fullName evidence="1">ATP-dependent helicase HrpA</fullName>
    </submittedName>
</protein>
<keyword evidence="1" id="KW-0547">Nucleotide-binding</keyword>
<dbReference type="Pfam" id="PF18982">
    <property type="entry name" value="JetA"/>
    <property type="match status" value="1"/>
</dbReference>
<gene>
    <name evidence="1" type="ORF">WR31_04505</name>
</gene>
<keyword evidence="1" id="KW-0378">Hydrolase</keyword>
<keyword evidence="1" id="KW-0067">ATP-binding</keyword>
<comment type="caution">
    <text evidence="1">The sequence shown here is derived from an EMBL/GenBank/DDBJ whole genome shotgun (WGS) entry which is preliminary data.</text>
</comment>
<dbReference type="InterPro" id="IPR043773">
    <property type="entry name" value="JetA"/>
</dbReference>
<evidence type="ECO:0000313" key="2">
    <source>
        <dbReference type="Proteomes" id="UP000034400"/>
    </source>
</evidence>
<name>A0ABD4B1E0_9BURK</name>
<accession>A0ABD4B1E0</accession>
<dbReference type="EMBL" id="LASD01000002">
    <property type="protein sequence ID" value="KKL43184.1"/>
    <property type="molecule type" value="Genomic_DNA"/>
</dbReference>
<keyword evidence="1" id="KW-0347">Helicase</keyword>
<reference evidence="1 2" key="1">
    <citation type="submission" date="2015-03" db="EMBL/GenBank/DDBJ databases">
        <title>Draft genome sequences of the Burkholderia contaminans strains LMG 23361 and FFH2055 and Burkholderia cenocepacia K56-2.</title>
        <authorList>
            <person name="Bloodworth R.A."/>
            <person name="Selin C."/>
            <person name="Lopez De Volder M.A."/>
            <person name="Degrossi J."/>
            <person name="Drevinek P."/>
            <person name="Galanternik L."/>
            <person name="Cardona S.T."/>
        </authorList>
    </citation>
    <scope>NUCLEOTIDE SEQUENCE [LARGE SCALE GENOMIC DNA]</scope>
    <source>
        <strain evidence="1 2">LMG 23361</strain>
    </source>
</reference>
<dbReference type="AlphaFoldDB" id="A0ABD4B1E0"/>
<dbReference type="GO" id="GO:0004386">
    <property type="term" value="F:helicase activity"/>
    <property type="evidence" value="ECO:0007669"/>
    <property type="project" value="UniProtKB-KW"/>
</dbReference>
<dbReference type="Proteomes" id="UP000034400">
    <property type="component" value="Unassembled WGS sequence"/>
</dbReference>
<organism evidence="1 2">
    <name type="scientific">Burkholderia contaminans LMG 23361</name>
    <dbReference type="NCBI Taxonomy" id="1334628"/>
    <lineage>
        <taxon>Bacteria</taxon>
        <taxon>Pseudomonadati</taxon>
        <taxon>Pseudomonadota</taxon>
        <taxon>Betaproteobacteria</taxon>
        <taxon>Burkholderiales</taxon>
        <taxon>Burkholderiaceae</taxon>
        <taxon>Burkholderia</taxon>
        <taxon>Burkholderia cepacia complex</taxon>
    </lineage>
</organism>